<accession>A0A2I8EXX7</accession>
<dbReference type="InterPro" id="IPR023614">
    <property type="entry name" value="Porin_dom_sf"/>
</dbReference>
<evidence type="ECO:0000256" key="1">
    <source>
        <dbReference type="ARBA" id="ARBA00004571"/>
    </source>
</evidence>
<feature type="chain" id="PRO_5014321605" evidence="11">
    <location>
        <begin position="26"/>
        <end position="405"/>
    </location>
</feature>
<evidence type="ECO:0000313" key="13">
    <source>
        <dbReference type="EMBL" id="AUT64232.1"/>
    </source>
</evidence>
<keyword evidence="6 11" id="KW-0732">Signal</keyword>
<feature type="domain" description="Porin" evidence="12">
    <location>
        <begin position="8"/>
        <end position="370"/>
    </location>
</feature>
<dbReference type="Pfam" id="PF13609">
    <property type="entry name" value="Porin_4"/>
    <property type="match status" value="1"/>
</dbReference>
<reference evidence="13 14" key="1">
    <citation type="submission" date="2018-01" db="EMBL/GenBank/DDBJ databases">
        <title>Species boundaries and ecological features among Paraburkholderia terrae DSMZ17804T, P. hospita DSMZ17164T and P. caribensis DSMZ13236T.</title>
        <authorList>
            <person name="Pratama A.A."/>
        </authorList>
    </citation>
    <scope>NUCLEOTIDE SEQUENCE [LARGE SCALE GENOMIC DNA]</scope>
    <source>
        <strain evidence="13 14">DSM 17804</strain>
    </source>
</reference>
<evidence type="ECO:0000256" key="2">
    <source>
        <dbReference type="ARBA" id="ARBA00011233"/>
    </source>
</evidence>
<evidence type="ECO:0000256" key="5">
    <source>
        <dbReference type="ARBA" id="ARBA00022692"/>
    </source>
</evidence>
<dbReference type="InterPro" id="IPR033900">
    <property type="entry name" value="Gram_neg_porin_domain"/>
</dbReference>
<dbReference type="PANTHER" id="PTHR34501:SF9">
    <property type="entry name" value="MAJOR OUTER MEMBRANE PROTEIN P.IA"/>
    <property type="match status" value="1"/>
</dbReference>
<keyword evidence="4" id="KW-1134">Transmembrane beta strand</keyword>
<dbReference type="AlphaFoldDB" id="A0A2I8EXX7"/>
<comment type="subunit">
    <text evidence="2">Homotrimer.</text>
</comment>
<keyword evidence="8" id="KW-0626">Porin</keyword>
<evidence type="ECO:0000256" key="9">
    <source>
        <dbReference type="ARBA" id="ARBA00023136"/>
    </source>
</evidence>
<name>A0A2I8EXX7_9BURK</name>
<evidence type="ECO:0000256" key="8">
    <source>
        <dbReference type="ARBA" id="ARBA00023114"/>
    </source>
</evidence>
<dbReference type="EMBL" id="CP026113">
    <property type="protein sequence ID" value="AUT64232.1"/>
    <property type="molecule type" value="Genomic_DNA"/>
</dbReference>
<evidence type="ECO:0000259" key="12">
    <source>
        <dbReference type="Pfam" id="PF13609"/>
    </source>
</evidence>
<gene>
    <name evidence="13" type="ORF">C2L65_31450</name>
</gene>
<organism evidence="13 14">
    <name type="scientific">Paraburkholderia terrae</name>
    <dbReference type="NCBI Taxonomy" id="311230"/>
    <lineage>
        <taxon>Bacteria</taxon>
        <taxon>Pseudomonadati</taxon>
        <taxon>Pseudomonadota</taxon>
        <taxon>Betaproteobacteria</taxon>
        <taxon>Burkholderiales</taxon>
        <taxon>Burkholderiaceae</taxon>
        <taxon>Paraburkholderia</taxon>
    </lineage>
</organism>
<keyword evidence="7" id="KW-0406">Ion transport</keyword>
<evidence type="ECO:0000256" key="4">
    <source>
        <dbReference type="ARBA" id="ARBA00022452"/>
    </source>
</evidence>
<dbReference type="CDD" id="cd00342">
    <property type="entry name" value="gram_neg_porins"/>
    <property type="match status" value="1"/>
</dbReference>
<protein>
    <submittedName>
        <fullName evidence="13">Porin</fullName>
    </submittedName>
</protein>
<evidence type="ECO:0000256" key="10">
    <source>
        <dbReference type="ARBA" id="ARBA00023237"/>
    </source>
</evidence>
<dbReference type="Proteomes" id="UP000243502">
    <property type="component" value="Chromosome 3"/>
</dbReference>
<dbReference type="GO" id="GO:0009279">
    <property type="term" value="C:cell outer membrane"/>
    <property type="evidence" value="ECO:0007669"/>
    <property type="project" value="UniProtKB-SubCell"/>
</dbReference>
<dbReference type="GO" id="GO:0046930">
    <property type="term" value="C:pore complex"/>
    <property type="evidence" value="ECO:0007669"/>
    <property type="project" value="UniProtKB-KW"/>
</dbReference>
<feature type="signal peptide" evidence="11">
    <location>
        <begin position="1"/>
        <end position="25"/>
    </location>
</feature>
<dbReference type="KEGG" id="pter:C2L65_31450"/>
<evidence type="ECO:0000256" key="11">
    <source>
        <dbReference type="SAM" id="SignalP"/>
    </source>
</evidence>
<evidence type="ECO:0000256" key="3">
    <source>
        <dbReference type="ARBA" id="ARBA00022448"/>
    </source>
</evidence>
<dbReference type="PANTHER" id="PTHR34501">
    <property type="entry name" value="PROTEIN YDDL-RELATED"/>
    <property type="match status" value="1"/>
</dbReference>
<evidence type="ECO:0000256" key="7">
    <source>
        <dbReference type="ARBA" id="ARBA00023065"/>
    </source>
</evidence>
<keyword evidence="3" id="KW-0813">Transport</keyword>
<keyword evidence="9" id="KW-0472">Membrane</keyword>
<dbReference type="Gene3D" id="2.40.160.10">
    <property type="entry name" value="Porin"/>
    <property type="match status" value="1"/>
</dbReference>
<sequence length="405" mass="42255">MRIKLAAALAALTLVECAFAGAAHAQSSVTMYGIVDDGFNWTSNAGGHNLYNVSSGVMQASRWGLRGKEDLGGGLAALFVLENGFDLNSGSLGQKNRGSTQGLMFGRQAYVGLSNAYGSVLVGRQYDSVVDYVGPFEAGDQWGGYIAAHPGDLDNINNAYRVNNAIKYTSANYAGLTFGGVYSLGGVAGEASRNQVWSLGAGYANGPLSLGVGYLNARNPNVGFFGDNGASTAATASTNFISSPVYSGYASARTYQVIAAGAAYTFGAATFGATYSNTQFRNLGDTVESGPNPRGYRGNATFNNAEVNFKYQLTPAFLLGAAFDYTHGGSVDSSTGTNPGARYYQGAIGADYFLSKRTDVYLIGVYQKASGTDSTGTAAVAAINNLTPSTSDRQSTVRVGIRHKF</sequence>
<dbReference type="InterPro" id="IPR050298">
    <property type="entry name" value="Gram-neg_bact_OMP"/>
</dbReference>
<proteinExistence type="predicted"/>
<dbReference type="GO" id="GO:0015288">
    <property type="term" value="F:porin activity"/>
    <property type="evidence" value="ECO:0007669"/>
    <property type="project" value="UniProtKB-KW"/>
</dbReference>
<evidence type="ECO:0000313" key="14">
    <source>
        <dbReference type="Proteomes" id="UP000243502"/>
    </source>
</evidence>
<dbReference type="GO" id="GO:0006811">
    <property type="term" value="P:monoatomic ion transport"/>
    <property type="evidence" value="ECO:0007669"/>
    <property type="project" value="UniProtKB-KW"/>
</dbReference>
<keyword evidence="5" id="KW-0812">Transmembrane</keyword>
<dbReference type="OrthoDB" id="8982743at2"/>
<comment type="subcellular location">
    <subcellularLocation>
        <location evidence="1">Cell outer membrane</location>
        <topology evidence="1">Multi-pass membrane protein</topology>
    </subcellularLocation>
</comment>
<dbReference type="SUPFAM" id="SSF56935">
    <property type="entry name" value="Porins"/>
    <property type="match status" value="1"/>
</dbReference>
<evidence type="ECO:0000256" key="6">
    <source>
        <dbReference type="ARBA" id="ARBA00022729"/>
    </source>
</evidence>
<keyword evidence="10" id="KW-0998">Cell outer membrane</keyword>